<accession>A0ABX1XRP8</accession>
<proteinExistence type="predicted"/>
<sequence length="317" mass="35824">MYQSVRLFMEKLIDYAGLFPPAGLPIEAAIRNYQAYSLDQDSWMIGKFIIPVSRLQELVPYTPLFSQDHPLMLSVIGDRSGDADECKELLAESLEKIQSFGDQFQAVAQISVLDLPLPPIPLQAHLLEAIGRGTSKLGLQTFCELTYVLNEEWESRMIAALDEIAAYNETSGLNFGIKLRTGGITAEAFPAANQVALVLAGCRDRDLSLKFTAGLHHPFRMYRNEVKTKMHGFLNVFFAGLLAYSYKLEIQNIAEILEDELPESFKFSSDGLHWRHLSMTFSEIQAYRNEGLSSYGSCSFDEPRNEMREFQLLEQRS</sequence>
<gene>
    <name evidence="1" type="ORF">GC098_07205</name>
</gene>
<evidence type="ECO:0000313" key="1">
    <source>
        <dbReference type="EMBL" id="NOU71215.1"/>
    </source>
</evidence>
<comment type="caution">
    <text evidence="1">The sequence shown here is derived from an EMBL/GenBank/DDBJ whole genome shotgun (WGS) entry which is preliminary data.</text>
</comment>
<organism evidence="1 2">
    <name type="scientific">Paenibacillus phytorum</name>
    <dbReference type="NCBI Taxonomy" id="2654977"/>
    <lineage>
        <taxon>Bacteria</taxon>
        <taxon>Bacillati</taxon>
        <taxon>Bacillota</taxon>
        <taxon>Bacilli</taxon>
        <taxon>Bacillales</taxon>
        <taxon>Paenibacillaceae</taxon>
        <taxon>Paenibacillus</taxon>
    </lineage>
</organism>
<dbReference type="Proteomes" id="UP000616779">
    <property type="component" value="Unassembled WGS sequence"/>
</dbReference>
<protein>
    <submittedName>
        <fullName evidence="1">Uncharacterized protein</fullName>
    </submittedName>
</protein>
<dbReference type="EMBL" id="WHOA01000048">
    <property type="protein sequence ID" value="NOU71215.1"/>
    <property type="molecule type" value="Genomic_DNA"/>
</dbReference>
<keyword evidence="2" id="KW-1185">Reference proteome</keyword>
<name>A0ABX1XRP8_9BACL</name>
<evidence type="ECO:0000313" key="2">
    <source>
        <dbReference type="Proteomes" id="UP000616779"/>
    </source>
</evidence>
<reference evidence="1 2" key="1">
    <citation type="submission" date="2019-10" db="EMBL/GenBank/DDBJ databases">
        <title>Description of Paenibacillus terrestris sp. nov.</title>
        <authorList>
            <person name="Carlier A."/>
            <person name="Qi S."/>
        </authorList>
    </citation>
    <scope>NUCLEOTIDE SEQUENCE [LARGE SCALE GENOMIC DNA]</scope>
    <source>
        <strain evidence="1 2">LMG 31458</strain>
    </source>
</reference>